<dbReference type="Gene3D" id="3.30.1370.110">
    <property type="match status" value="1"/>
</dbReference>
<dbReference type="PANTHER" id="PTHR47417:SF1">
    <property type="entry name" value="SMR DOMAIN-CONTAINING PROTEIN YPL199C"/>
    <property type="match status" value="1"/>
</dbReference>
<dbReference type="InterPro" id="IPR053020">
    <property type="entry name" value="Smr_domain_protein"/>
</dbReference>
<protein>
    <recommendedName>
        <fullName evidence="2">Smr domain-containing protein</fullName>
    </recommendedName>
</protein>
<dbReference type="Pfam" id="PF08590">
    <property type="entry name" value="DUF1771"/>
    <property type="match status" value="1"/>
</dbReference>
<dbReference type="Proteomes" id="UP001497453">
    <property type="component" value="Chromosome 4"/>
</dbReference>
<dbReference type="InterPro" id="IPR036063">
    <property type="entry name" value="Smr_dom_sf"/>
</dbReference>
<name>A0ABP1DKF8_9APHY</name>
<accession>A0ABP1DKF8</accession>
<dbReference type="InterPro" id="IPR002625">
    <property type="entry name" value="Smr_dom"/>
</dbReference>
<evidence type="ECO:0000313" key="3">
    <source>
        <dbReference type="EMBL" id="CAL1708290.1"/>
    </source>
</evidence>
<evidence type="ECO:0000259" key="2">
    <source>
        <dbReference type="PROSITE" id="PS50828"/>
    </source>
</evidence>
<gene>
    <name evidence="3" type="ORF">GFSPODELE1_LOCUS6781</name>
</gene>
<dbReference type="PROSITE" id="PS50828">
    <property type="entry name" value="SMR"/>
    <property type="match status" value="1"/>
</dbReference>
<dbReference type="EMBL" id="OZ037947">
    <property type="protein sequence ID" value="CAL1708290.1"/>
    <property type="molecule type" value="Genomic_DNA"/>
</dbReference>
<feature type="region of interest" description="Disordered" evidence="1">
    <location>
        <begin position="17"/>
        <end position="95"/>
    </location>
</feature>
<feature type="compositionally biased region" description="Low complexity" evidence="1">
    <location>
        <begin position="53"/>
        <end position="63"/>
    </location>
</feature>
<dbReference type="SMART" id="SM01162">
    <property type="entry name" value="DUF1771"/>
    <property type="match status" value="1"/>
</dbReference>
<dbReference type="Pfam" id="PF01713">
    <property type="entry name" value="Smr"/>
    <property type="match status" value="1"/>
</dbReference>
<dbReference type="SUPFAM" id="SSF160443">
    <property type="entry name" value="SMR domain-like"/>
    <property type="match status" value="1"/>
</dbReference>
<dbReference type="PANTHER" id="PTHR47417">
    <property type="entry name" value="SMR DOMAIN-CONTAINING PROTEIN YPL199C"/>
    <property type="match status" value="1"/>
</dbReference>
<feature type="domain" description="Smr" evidence="2">
    <location>
        <begin position="174"/>
        <end position="250"/>
    </location>
</feature>
<feature type="compositionally biased region" description="Pro residues" evidence="1">
    <location>
        <begin position="64"/>
        <end position="81"/>
    </location>
</feature>
<evidence type="ECO:0000313" key="4">
    <source>
        <dbReference type="Proteomes" id="UP001497453"/>
    </source>
</evidence>
<reference evidence="4" key="1">
    <citation type="submission" date="2024-04" db="EMBL/GenBank/DDBJ databases">
        <authorList>
            <person name="Shaw F."/>
            <person name="Minotto A."/>
        </authorList>
    </citation>
    <scope>NUCLEOTIDE SEQUENCE [LARGE SCALE GENOMIC DNA]</scope>
</reference>
<sequence>MGILDSILRALVSCICGPEDGKRPTEPEDVYVPPVVSHRPPVTFQSPSYHSGPLQQHIPQQHPQYPPQQPHAPQPHKPQSPPRQHTPGPRVDQNQVNQQNEHYTSLRARANEEGDKMAQCFERSHDAYQGGDGALAKELSNEGKAHQREMDRLNREASEWIYVENNKDSKPGEIDLHGLYVKEAISYADRAIQEARQRGDAEVHFIVGKGLHSKNGMAKLKPAIEELMQKNQLVAELNPNNGGVLVVSLDGRERGAGRVMHPDDIARGIESKEDGCIIM</sequence>
<organism evidence="3 4">
    <name type="scientific">Somion occarium</name>
    <dbReference type="NCBI Taxonomy" id="3059160"/>
    <lineage>
        <taxon>Eukaryota</taxon>
        <taxon>Fungi</taxon>
        <taxon>Dikarya</taxon>
        <taxon>Basidiomycota</taxon>
        <taxon>Agaricomycotina</taxon>
        <taxon>Agaricomycetes</taxon>
        <taxon>Polyporales</taxon>
        <taxon>Cerrenaceae</taxon>
        <taxon>Somion</taxon>
    </lineage>
</organism>
<keyword evidence="4" id="KW-1185">Reference proteome</keyword>
<evidence type="ECO:0000256" key="1">
    <source>
        <dbReference type="SAM" id="MobiDB-lite"/>
    </source>
</evidence>
<dbReference type="InterPro" id="IPR013899">
    <property type="entry name" value="DUF1771"/>
</dbReference>
<proteinExistence type="predicted"/>
<dbReference type="SMART" id="SM00463">
    <property type="entry name" value="SMR"/>
    <property type="match status" value="1"/>
</dbReference>